<keyword evidence="3" id="KW-0812">Transmembrane</keyword>
<dbReference type="OrthoDB" id="5829915at2759"/>
<name>A0A4U5M267_STECR</name>
<evidence type="ECO:0000313" key="5">
    <source>
        <dbReference type="EMBL" id="TKR62808.1"/>
    </source>
</evidence>
<keyword evidence="6" id="KW-1185">Reference proteome</keyword>
<sequence length="339" mass="35444">MALCLVILGLEQFTDSYLYGIAYYVIPYNSTAVRIQAPLSVLLALNRLKVICELRYPARVHTILAIFVWLLGLVNYIGLLTPWYGINFPPGQFQPRYDLNKPFTKIIKEVTVYFMFGCQILSFLIYVVISVYMVLRKLKFKTHRLSRQEVGLLCFAVTTFVCDASVTLVFAFGTLPNNQYADFGLFLAYFLDMIVLPPVLYLTMNRSVKSKRLHLPAGVPGVHGPDGATGPQGAPGVPGQDAYGGGVGAPGPAGPVGDAGTPGAPGQNGGSGQPGNDETRGRGAPGPCVPSGQAGAAGASGNNGATCQPEAMGAPGPQGPAGNPGASGVDGQPGQAGGP</sequence>
<feature type="chain" id="PRO_5020585260" description="Serpentine receptor class gamma" evidence="4">
    <location>
        <begin position="17"/>
        <end position="339"/>
    </location>
</feature>
<dbReference type="Gene3D" id="1.20.1070.10">
    <property type="entry name" value="Rhodopsin 7-helix transmembrane proteins"/>
    <property type="match status" value="1"/>
</dbReference>
<evidence type="ECO:0008006" key="7">
    <source>
        <dbReference type="Google" id="ProtNLM"/>
    </source>
</evidence>
<reference evidence="5 6" key="2">
    <citation type="journal article" date="2019" name="G3 (Bethesda)">
        <title>Hybrid Assembly of the Genome of the Entomopathogenic Nematode Steinernema carpocapsae Identifies the X-Chromosome.</title>
        <authorList>
            <person name="Serra L."/>
            <person name="Macchietto M."/>
            <person name="Macias-Munoz A."/>
            <person name="McGill C.J."/>
            <person name="Rodriguez I.M."/>
            <person name="Rodriguez B."/>
            <person name="Murad R."/>
            <person name="Mortazavi A."/>
        </authorList>
    </citation>
    <scope>NUCLEOTIDE SEQUENCE [LARGE SCALE GENOMIC DNA]</scope>
    <source>
        <strain evidence="5 6">ALL</strain>
    </source>
</reference>
<dbReference type="PANTHER" id="PTHR24637:SF262">
    <property type="entry name" value="CUTICLE COLLAGEN 34-RELATED"/>
    <property type="match status" value="1"/>
</dbReference>
<protein>
    <recommendedName>
        <fullName evidence="7">Serpentine receptor class gamma</fullName>
    </recommendedName>
</protein>
<keyword evidence="4" id="KW-0732">Signal</keyword>
<feature type="compositionally biased region" description="Low complexity" evidence="2">
    <location>
        <begin position="255"/>
        <end position="265"/>
    </location>
</feature>
<evidence type="ECO:0000313" key="6">
    <source>
        <dbReference type="Proteomes" id="UP000298663"/>
    </source>
</evidence>
<feature type="transmembrane region" description="Helical" evidence="3">
    <location>
        <begin position="150"/>
        <end position="171"/>
    </location>
</feature>
<evidence type="ECO:0000256" key="4">
    <source>
        <dbReference type="SAM" id="SignalP"/>
    </source>
</evidence>
<feature type="transmembrane region" description="Helical" evidence="3">
    <location>
        <begin position="183"/>
        <end position="202"/>
    </location>
</feature>
<dbReference type="EMBL" id="AZBU02000010">
    <property type="protein sequence ID" value="TKR62808.1"/>
    <property type="molecule type" value="Genomic_DNA"/>
</dbReference>
<reference evidence="5 6" key="1">
    <citation type="journal article" date="2015" name="Genome Biol.">
        <title>Comparative genomics of Steinernema reveals deeply conserved gene regulatory networks.</title>
        <authorList>
            <person name="Dillman A.R."/>
            <person name="Macchietto M."/>
            <person name="Porter C.F."/>
            <person name="Rogers A."/>
            <person name="Williams B."/>
            <person name="Antoshechkin I."/>
            <person name="Lee M.M."/>
            <person name="Goodwin Z."/>
            <person name="Lu X."/>
            <person name="Lewis E.E."/>
            <person name="Goodrich-Blair H."/>
            <person name="Stock S.P."/>
            <person name="Adams B.J."/>
            <person name="Sternberg P.W."/>
            <person name="Mortazavi A."/>
        </authorList>
    </citation>
    <scope>NUCLEOTIDE SEQUENCE [LARGE SCALE GENOMIC DNA]</scope>
    <source>
        <strain evidence="5 6">ALL</strain>
    </source>
</reference>
<proteinExistence type="predicted"/>
<keyword evidence="3" id="KW-0472">Membrane</keyword>
<comment type="caution">
    <text evidence="5">The sequence shown here is derived from an EMBL/GenBank/DDBJ whole genome shotgun (WGS) entry which is preliminary data.</text>
</comment>
<evidence type="ECO:0000256" key="3">
    <source>
        <dbReference type="SAM" id="Phobius"/>
    </source>
</evidence>
<dbReference type="STRING" id="34508.A0A4U5M267"/>
<keyword evidence="1" id="KW-0677">Repeat</keyword>
<dbReference type="PANTHER" id="PTHR24637">
    <property type="entry name" value="COLLAGEN"/>
    <property type="match status" value="1"/>
</dbReference>
<evidence type="ECO:0000256" key="2">
    <source>
        <dbReference type="SAM" id="MobiDB-lite"/>
    </source>
</evidence>
<feature type="compositionally biased region" description="Low complexity" evidence="2">
    <location>
        <begin position="291"/>
        <end position="327"/>
    </location>
</feature>
<feature type="compositionally biased region" description="Gly residues" evidence="2">
    <location>
        <begin position="242"/>
        <end position="251"/>
    </location>
</feature>
<feature type="signal peptide" evidence="4">
    <location>
        <begin position="1"/>
        <end position="16"/>
    </location>
</feature>
<evidence type="ECO:0000256" key="1">
    <source>
        <dbReference type="ARBA" id="ARBA00022737"/>
    </source>
</evidence>
<feature type="transmembrane region" description="Helical" evidence="3">
    <location>
        <begin position="63"/>
        <end position="86"/>
    </location>
</feature>
<dbReference type="AlphaFoldDB" id="A0A4U5M267"/>
<dbReference type="SUPFAM" id="SSF81321">
    <property type="entry name" value="Family A G protein-coupled receptor-like"/>
    <property type="match status" value="1"/>
</dbReference>
<feature type="region of interest" description="Disordered" evidence="2">
    <location>
        <begin position="219"/>
        <end position="339"/>
    </location>
</feature>
<accession>A0A4U5M267</accession>
<dbReference type="Proteomes" id="UP000298663">
    <property type="component" value="Unassembled WGS sequence"/>
</dbReference>
<organism evidence="5 6">
    <name type="scientific">Steinernema carpocapsae</name>
    <name type="common">Entomopathogenic nematode</name>
    <dbReference type="NCBI Taxonomy" id="34508"/>
    <lineage>
        <taxon>Eukaryota</taxon>
        <taxon>Metazoa</taxon>
        <taxon>Ecdysozoa</taxon>
        <taxon>Nematoda</taxon>
        <taxon>Chromadorea</taxon>
        <taxon>Rhabditida</taxon>
        <taxon>Tylenchina</taxon>
        <taxon>Panagrolaimomorpha</taxon>
        <taxon>Strongyloidoidea</taxon>
        <taxon>Steinernematidae</taxon>
        <taxon>Steinernema</taxon>
    </lineage>
</organism>
<keyword evidence="3" id="KW-1133">Transmembrane helix</keyword>
<feature type="transmembrane region" description="Helical" evidence="3">
    <location>
        <begin position="106"/>
        <end position="129"/>
    </location>
</feature>
<gene>
    <name evidence="5" type="ORF">L596_026723</name>
</gene>